<dbReference type="EMBL" id="BK032497">
    <property type="protein sequence ID" value="DAF42844.1"/>
    <property type="molecule type" value="Genomic_DNA"/>
</dbReference>
<protein>
    <submittedName>
        <fullName evidence="1">Sporulation protein Cse60</fullName>
    </submittedName>
</protein>
<organism evidence="1">
    <name type="scientific">Siphoviridae sp. ctHip2</name>
    <dbReference type="NCBI Taxonomy" id="2827830"/>
    <lineage>
        <taxon>Viruses</taxon>
        <taxon>Duplodnaviria</taxon>
        <taxon>Heunggongvirae</taxon>
        <taxon>Uroviricota</taxon>
        <taxon>Caudoviricetes</taxon>
    </lineage>
</organism>
<evidence type="ECO:0000313" key="1">
    <source>
        <dbReference type="EMBL" id="DAF42844.1"/>
    </source>
</evidence>
<name>A0A8S5RVQ4_9CAUD</name>
<reference evidence="1" key="1">
    <citation type="journal article" date="2021" name="Proc. Natl. Acad. Sci. U.S.A.">
        <title>A Catalog of Tens of Thousands of Viruses from Human Metagenomes Reveals Hidden Associations with Chronic Diseases.</title>
        <authorList>
            <person name="Tisza M.J."/>
            <person name="Buck C.B."/>
        </authorList>
    </citation>
    <scope>NUCLEOTIDE SEQUENCE</scope>
    <source>
        <strain evidence="1">CtHip2</strain>
    </source>
</reference>
<accession>A0A8S5RVQ4</accession>
<proteinExistence type="predicted"/>
<sequence length="71" mass="8357">MKPIMIPTNVRVPQQKIIYADTPWKLDKEVNDFIDSITEKGFKVIAISVNTNRQEYYHYTTTIIYGIYIES</sequence>